<gene>
    <name evidence="1" type="ORF">BU204_16905</name>
</gene>
<accession>A0A1Q8CQ76</accession>
<comment type="caution">
    <text evidence="1">The sequence shown here is derived from an EMBL/GenBank/DDBJ whole genome shotgun (WGS) entry which is preliminary data.</text>
</comment>
<dbReference type="AlphaFoldDB" id="A0A1Q8CQ76"/>
<protein>
    <recommendedName>
        <fullName evidence="3">GerMN domain-containing protein</fullName>
    </recommendedName>
</protein>
<name>A0A1Q8CQ76_9PSEU</name>
<organism evidence="1 2">
    <name type="scientific">Actinophytocola xanthii</name>
    <dbReference type="NCBI Taxonomy" id="1912961"/>
    <lineage>
        <taxon>Bacteria</taxon>
        <taxon>Bacillati</taxon>
        <taxon>Actinomycetota</taxon>
        <taxon>Actinomycetes</taxon>
        <taxon>Pseudonocardiales</taxon>
        <taxon>Pseudonocardiaceae</taxon>
    </lineage>
</organism>
<dbReference type="Proteomes" id="UP000185596">
    <property type="component" value="Unassembled WGS sequence"/>
</dbReference>
<dbReference type="STRING" id="1912961.BU204_16905"/>
<reference evidence="1 2" key="1">
    <citation type="submission" date="2016-12" db="EMBL/GenBank/DDBJ databases">
        <title>The draft genome sequence of Actinophytocola sp. 11-183.</title>
        <authorList>
            <person name="Wang W."/>
            <person name="Yuan L."/>
        </authorList>
    </citation>
    <scope>NUCLEOTIDE SEQUENCE [LARGE SCALE GENOMIC DNA]</scope>
    <source>
        <strain evidence="1 2">11-183</strain>
    </source>
</reference>
<sequence length="135" mass="13935">MRRLVVAVVLLVTGCGVRPTDPIAGSPATGALVFLVRNDAVEPVLRATRHQTDPSAALRLLAEGPSEVEQANGYRSEVPREAEPMTIEDTTVTLPIDVTTLSTVAMTQIACTAAAPGPVTLRGGGHTRGPVGCPG</sequence>
<dbReference type="OrthoDB" id="3626511at2"/>
<keyword evidence="2" id="KW-1185">Reference proteome</keyword>
<dbReference type="EMBL" id="MSIE01000029">
    <property type="protein sequence ID" value="OLF16511.1"/>
    <property type="molecule type" value="Genomic_DNA"/>
</dbReference>
<dbReference type="PROSITE" id="PS51257">
    <property type="entry name" value="PROKAR_LIPOPROTEIN"/>
    <property type="match status" value="1"/>
</dbReference>
<evidence type="ECO:0000313" key="2">
    <source>
        <dbReference type="Proteomes" id="UP000185596"/>
    </source>
</evidence>
<proteinExistence type="predicted"/>
<dbReference type="RefSeq" id="WP_075126630.1">
    <property type="nucleotide sequence ID" value="NZ_MSIE01000029.1"/>
</dbReference>
<evidence type="ECO:0000313" key="1">
    <source>
        <dbReference type="EMBL" id="OLF16511.1"/>
    </source>
</evidence>
<evidence type="ECO:0008006" key="3">
    <source>
        <dbReference type="Google" id="ProtNLM"/>
    </source>
</evidence>